<evidence type="ECO:0000259" key="1">
    <source>
        <dbReference type="Pfam" id="PF26593"/>
    </source>
</evidence>
<dbReference type="Pfam" id="PF26593">
    <property type="entry name" value="TraC-like"/>
    <property type="match status" value="1"/>
</dbReference>
<gene>
    <name evidence="2" type="ORF">COV31_01530</name>
</gene>
<feature type="domain" description="TraC-like" evidence="1">
    <location>
        <begin position="34"/>
        <end position="217"/>
    </location>
</feature>
<dbReference type="EMBL" id="PCXO01000006">
    <property type="protein sequence ID" value="PIR41360.1"/>
    <property type="molecule type" value="Genomic_DNA"/>
</dbReference>
<dbReference type="Proteomes" id="UP000230232">
    <property type="component" value="Unassembled WGS sequence"/>
</dbReference>
<protein>
    <recommendedName>
        <fullName evidence="1">TraC-like domain-containing protein</fullName>
    </recommendedName>
</protein>
<evidence type="ECO:0000313" key="2">
    <source>
        <dbReference type="EMBL" id="PIR41360.1"/>
    </source>
</evidence>
<evidence type="ECO:0000313" key="3">
    <source>
        <dbReference type="Proteomes" id="UP000230232"/>
    </source>
</evidence>
<sequence length="218" mass="24645">MTKENKPQKPVKKKSTNTTDFIDIAEIREYSIILKDSSLRSVIEVSSINFELKSRDEQTAIIQAFQGFLNSIDFPIQINIQSRQLNINSYIVNLDRYIDQIENELLQVQAVEYKRFISSLTELANIMSKKFFIVVPFYLIEAKNIKSKKAGLLSGFKSILGSSGKGEAALASEQFDGYQAQLNQRADLVMSGLAGLGLKTRQLQAEELKTIFFKIYNG</sequence>
<accession>A0A2H0R4G5</accession>
<name>A0A2H0R4G5_9BACT</name>
<proteinExistence type="predicted"/>
<dbReference type="InterPro" id="IPR058596">
    <property type="entry name" value="TraC-like_dom"/>
</dbReference>
<dbReference type="AlphaFoldDB" id="A0A2H0R4G5"/>
<comment type="caution">
    <text evidence="2">The sequence shown here is derived from an EMBL/GenBank/DDBJ whole genome shotgun (WGS) entry which is preliminary data.</text>
</comment>
<organism evidence="2 3">
    <name type="scientific">Candidatus Yanofskybacteria bacterium CG10_big_fil_rev_8_21_14_0_10_46_23</name>
    <dbReference type="NCBI Taxonomy" id="1975098"/>
    <lineage>
        <taxon>Bacteria</taxon>
        <taxon>Candidatus Yanofskyibacteriota</taxon>
    </lineage>
</organism>
<reference evidence="2 3" key="1">
    <citation type="submission" date="2017-09" db="EMBL/GenBank/DDBJ databases">
        <title>Depth-based differentiation of microbial function through sediment-hosted aquifers and enrichment of novel symbionts in the deep terrestrial subsurface.</title>
        <authorList>
            <person name="Probst A.J."/>
            <person name="Ladd B."/>
            <person name="Jarett J.K."/>
            <person name="Geller-Mcgrath D.E."/>
            <person name="Sieber C.M."/>
            <person name="Emerson J.B."/>
            <person name="Anantharaman K."/>
            <person name="Thomas B.C."/>
            <person name="Malmstrom R."/>
            <person name="Stieglmeier M."/>
            <person name="Klingl A."/>
            <person name="Woyke T."/>
            <person name="Ryan C.M."/>
            <person name="Banfield J.F."/>
        </authorList>
    </citation>
    <scope>NUCLEOTIDE SEQUENCE [LARGE SCALE GENOMIC DNA]</scope>
    <source>
        <strain evidence="2">CG10_big_fil_rev_8_21_14_0_10_46_23</strain>
    </source>
</reference>